<dbReference type="AlphaFoldDB" id="A0A316V4Z0"/>
<gene>
    <name evidence="1" type="ORF">FA14DRAFT_181308</name>
</gene>
<keyword evidence="2" id="KW-1185">Reference proteome</keyword>
<name>A0A316V4Z0_9BASI</name>
<proteinExistence type="predicted"/>
<evidence type="ECO:0008006" key="3">
    <source>
        <dbReference type="Google" id="ProtNLM"/>
    </source>
</evidence>
<dbReference type="InterPro" id="IPR029058">
    <property type="entry name" value="AB_hydrolase_fold"/>
</dbReference>
<dbReference type="RefSeq" id="XP_025352929.1">
    <property type="nucleotide sequence ID" value="XM_025501084.1"/>
</dbReference>
<dbReference type="STRING" id="1280837.A0A316V4Z0"/>
<dbReference type="SUPFAM" id="SSF53474">
    <property type="entry name" value="alpha/beta-Hydrolases"/>
    <property type="match status" value="1"/>
</dbReference>
<evidence type="ECO:0000313" key="2">
    <source>
        <dbReference type="Proteomes" id="UP000245771"/>
    </source>
</evidence>
<dbReference type="Proteomes" id="UP000245771">
    <property type="component" value="Unassembled WGS sequence"/>
</dbReference>
<accession>A0A316V4Z0</accession>
<sequence>MVKVGDMEFTSFTEAGVSVPSPVQLHLLPLLQPQKQVKPPLERLRKEAFSNRIAYKVGSTSWTSSNHVFPAAFPRSHFHATHKPGPAPLGVHAEVLEGGKEVERQVRQAGMQQLEEQLSQCPPETIYPPHTQQEAERIAQTLADSGQPQLWGSIQRIVPDSVQKKGKPITLFLSHANGFHKEIYEPMLETVLSELESNGSDVFVEEIWSMDTFNSGDAGILNRDTLSVCTPWWDHSRDIQQFLQNYLPPKSQTAKAQLERQNEGTGRKDRTIIAITHSHSGAAASMLFAGIADLCDGHISVDPMMTRFDDFAIAALPGQHPLFKGALIRKDVFNNKQALIDYMETKPYFKAWDARVRENHIRYGFYPLAGHENEPDPPLTLCMTKWSEACQFAFSWCGAWGALELTRPRNKGFTHIIWTEYARTVTQLQRVREQIATNFAKFGDRFSWSDLDANHLAVQENPDLTGKEVAKIIKDSIVKHHKDSAKL</sequence>
<dbReference type="OrthoDB" id="94039at2759"/>
<dbReference type="GeneID" id="37022865"/>
<dbReference type="Gene3D" id="3.40.50.1820">
    <property type="entry name" value="alpha/beta hydrolase"/>
    <property type="match status" value="1"/>
</dbReference>
<evidence type="ECO:0000313" key="1">
    <source>
        <dbReference type="EMBL" id="PWN32627.1"/>
    </source>
</evidence>
<organism evidence="1 2">
    <name type="scientific">Meira miltonrushii</name>
    <dbReference type="NCBI Taxonomy" id="1280837"/>
    <lineage>
        <taxon>Eukaryota</taxon>
        <taxon>Fungi</taxon>
        <taxon>Dikarya</taxon>
        <taxon>Basidiomycota</taxon>
        <taxon>Ustilaginomycotina</taxon>
        <taxon>Exobasidiomycetes</taxon>
        <taxon>Exobasidiales</taxon>
        <taxon>Brachybasidiaceae</taxon>
        <taxon>Meira</taxon>
    </lineage>
</organism>
<dbReference type="InParanoid" id="A0A316V4Z0"/>
<protein>
    <recommendedName>
        <fullName evidence="3">AB hydrolase-1 domain-containing protein</fullName>
    </recommendedName>
</protein>
<dbReference type="EMBL" id="KZ819605">
    <property type="protein sequence ID" value="PWN32627.1"/>
    <property type="molecule type" value="Genomic_DNA"/>
</dbReference>
<reference evidence="1 2" key="1">
    <citation type="journal article" date="2018" name="Mol. Biol. Evol.">
        <title>Broad Genomic Sampling Reveals a Smut Pathogenic Ancestry of the Fungal Clade Ustilaginomycotina.</title>
        <authorList>
            <person name="Kijpornyongpan T."/>
            <person name="Mondo S.J."/>
            <person name="Barry K."/>
            <person name="Sandor L."/>
            <person name="Lee J."/>
            <person name="Lipzen A."/>
            <person name="Pangilinan J."/>
            <person name="LaButti K."/>
            <person name="Hainaut M."/>
            <person name="Henrissat B."/>
            <person name="Grigoriev I.V."/>
            <person name="Spatafora J.W."/>
            <person name="Aime M.C."/>
        </authorList>
    </citation>
    <scope>NUCLEOTIDE SEQUENCE [LARGE SCALE GENOMIC DNA]</scope>
    <source>
        <strain evidence="1 2">MCA 3882</strain>
    </source>
</reference>